<dbReference type="Gene3D" id="2.40.128.130">
    <property type="entry name" value="Autotransporter beta-domain"/>
    <property type="match status" value="1"/>
</dbReference>
<organism evidence="4 5">
    <name type="scientific">Candidatus Pantoea symbiotica</name>
    <dbReference type="NCBI Taxonomy" id="1884370"/>
    <lineage>
        <taxon>Bacteria</taxon>
        <taxon>Pseudomonadati</taxon>
        <taxon>Pseudomonadota</taxon>
        <taxon>Gammaproteobacteria</taxon>
        <taxon>Enterobacterales</taxon>
        <taxon>Erwiniaceae</taxon>
        <taxon>Pantoea</taxon>
    </lineage>
</organism>
<dbReference type="NCBIfam" id="TIGR01414">
    <property type="entry name" value="autotrans_barl"/>
    <property type="match status" value="1"/>
</dbReference>
<dbReference type="InterPro" id="IPR006315">
    <property type="entry name" value="OM_autotransptr_brl_dom"/>
</dbReference>
<dbReference type="PANTHER" id="PTHR12338:SF5">
    <property type="entry name" value="ANTIGEN 43-RELATED"/>
    <property type="match status" value="1"/>
</dbReference>
<dbReference type="SUPFAM" id="SSF51126">
    <property type="entry name" value="Pectin lyase-like"/>
    <property type="match status" value="1"/>
</dbReference>
<keyword evidence="1" id="KW-0843">Virulence</keyword>
<sequence length="2334" mass="239650">MNKIFKVKWNAALQRFDVTSELTKGKSKSSKSGTKHSSFILIRTGVLSLTALAMAFVMPSQAADITLDVFDSKDGGHVQAITGNDNLLSTDWKSIASGDKGYNILKLSVLAGMGKLSGSGAGYIDSGGYIGLGQQAGYDYIDPATGNSATFSAYQNDQLRMVDLANQYYSYHYAVGADGQYVDRNLIKVDTGSSLDVNVGSTSGSDWFNNKDNQITLFMKGKNSTSSVFLANGGTLNYKSKTVAHLGNINSYAKNNTDPALAFLAGFTGTFDSAIGVQTVENIDDLKNYNTALIQAVKDGSLSPGSYDAEFKKAYDSSGVKHIYVDETVPDDDATRFLIDPTRVAYILGSAGTINIDSDASIQAYNTDISVVRLTNASTLNNYGNLGTFASSSAGSLVVSARENSVVNNYGVIDAGTNSEMSAYKNNSGNPIGTPFTGNNNAVAASTGSTINNNGVINLAPSGAYVSNVGVQLFNDAVLNNNGNINISAIERNGITTYPTYSMGVLLEDSAAFNNRGEVYLGREAQRSTADTTTDIVADSPNNQLVLARGTSTFTNQINGTLTLGSKTQGGFGVIVQGPMARAINHGEILIKGAADGVAGQPPLQNVGMKGFASAGAAGGSVLNAADGNITLDGINAVAMMASSVSTDSGTTTVRNDGLINILQGIDAITKTANYGLWADGARAVAINAGTIELKGDGAIGAHARNGGTIEVDNAGVINFDGINQTGYYVLGAGSKVVDNSTGTQNVTTEGSTLYRIDGGASFDGTGSASAVESSGKNSTALLVTSNTQASELNTGNMTITASGDGATGIKVMGNAQGTLAKETTLSISGASSTAGIVDGSYADITGNGDPAYRGNARLTSYATLDGSVATAPNAIGYIVRNSGTLDHRGDINFTTANTTGVLVNGGTLVNSGDIKVNGIAVDIQGATSTISNTGNIEASDGEAAIKVGNGANLALNGQGVVKASGSAHGILLDTGASGLTVKDASIEMNPVGNGNAIENKAEIAGIKLDNTQITVDNGAGVRTAASMASENSGKITVNGSGSGLLIQNADGSTASSALDMSNSRNLIIDVNHADGSGIVTNIKGDVKSGASVNINDAAGGPALKVGGTSAVVEQSGRLVSNSTTNPVVDVNNDYVGSFINRGDIIANSAAQVALEITSGLSGVHFVNAQGGNIVGHVNLTTAHDHTVDLQHGSTATDITSSSGDDSYNLVNIDATDGNLFESLDAGAGDDTLNLRNSELTLAQSGKTITGFEQVNLENSSTLTLDNILLPLGDSADDAAGTGFNIAHGSTLVLKQNADTLFDSNISGAGMIAASTAGNTFEFTVNNASNTFTGTLALTDSTFALDGLNTQALTHATLLAGTDSRVAVADGVQQIGGLNFDGGTVVFDTGTPGDTVAKGVVQTSGLMDISGRGTVEINPGSVTNHHVLPPQTVSLLEQDEGDQGIKLAGSAIPVQGSGGNLELRDTSGNLITDQLNTNVLQDGNVVANATYDYRLTSGHADDGLYVTYGLTQLDLLTQGNDALVLNAYGKKGNAADMSAKLTGIGDLAIDTGTGQTVSLSNMDNSYSGKTDVRSGDLQMNNDNVLGQTSELALAANTGFDMNGYSQTIGALNTAAGSVAHLNGGTLSITHGGSVNGNLQGSGALNVNGETLTINGSNAGLTATTSIASGADVQLNNTIGLGSGNIVNEGLLALKNAAGALFNSLSGSGETNIAQNSDVVLMGDNDEFAGKFSIENGSVLTASTQSSLGSAEVSNEGSLNLASSQSWLLDNTIIGSGELNQNGSGVVTLSQQAAQYAGDTQVNAGGLQLGSADNNVTLASANLNIARGAVAGGFGGTSGNVSNSGTLQLGEINPVTNAIKEAMRFNVGGNLANSGNIIVGGAGAAVGNQLHIEGNYSGHHGHVTLNTALGDDNSVTDKIIIAGDTSGTTLVSVNNAGGSGAKTINGIEVISVGGISDGEFVKEGRIVAGAYDYNLVRGESANRNNWYLTNVLNGVVDPGEGGGDGNKDEIIKIYRPESAAYSANMAAANNLFNTRLHDRLGETHYVDALTGEEKVTSMWLRNVGGHTRSSDSSGQMKTQANRYVMQMGGDIAQWTTDGANRYHLGVMAGYANQQSNSRNHLSGQKADGSINGYSTGIYATWLQDNEEKSGAYIDSWAQYSWFDNTVKGDSLAAESYKSKGITASLEAGYTWKIGEKNERESYFVQPQAQITWMGVQADEIREQNGTRVKGTGDGNIQTRLGARAFIKGHSSIDDGKDRVFQPFIEANWIHNTKEFGSELNGVKVTQKGTRNLGELKVGVEGQITKNINLWGNIGQQMGDKGYSDTSALFGVKVNF</sequence>
<dbReference type="Pfam" id="PF03797">
    <property type="entry name" value="Autotransporter"/>
    <property type="match status" value="1"/>
</dbReference>
<feature type="transmembrane region" description="Helical" evidence="2">
    <location>
        <begin position="38"/>
        <end position="58"/>
    </location>
</feature>
<dbReference type="InterPro" id="IPR024973">
    <property type="entry name" value="ESPR"/>
</dbReference>
<dbReference type="SMART" id="SM00869">
    <property type="entry name" value="Autotransporter"/>
    <property type="match status" value="1"/>
</dbReference>
<dbReference type="InterPro" id="IPR012332">
    <property type="entry name" value="Autotransporter_pectin_lyase_C"/>
</dbReference>
<dbReference type="CDD" id="cd01344">
    <property type="entry name" value="PL2_Passenger_AT"/>
    <property type="match status" value="1"/>
</dbReference>
<dbReference type="SUPFAM" id="SSF103515">
    <property type="entry name" value="Autotransporter"/>
    <property type="match status" value="1"/>
</dbReference>
<gene>
    <name evidence="4" type="ORF">SAMN05518863_106197</name>
</gene>
<dbReference type="Pfam" id="PF18883">
    <property type="entry name" value="AC_1"/>
    <property type="match status" value="1"/>
</dbReference>
<dbReference type="Gene3D" id="2.160.20.20">
    <property type="match status" value="1"/>
</dbReference>
<dbReference type="InterPro" id="IPR011050">
    <property type="entry name" value="Pectin_lyase_fold/virulence"/>
</dbReference>
<dbReference type="InterPro" id="IPR043990">
    <property type="entry name" value="AC_1"/>
</dbReference>
<evidence type="ECO:0000256" key="2">
    <source>
        <dbReference type="SAM" id="Phobius"/>
    </source>
</evidence>
<dbReference type="RefSeq" id="WP_091003974.1">
    <property type="nucleotide sequence ID" value="NZ_FOSD01000006.1"/>
</dbReference>
<evidence type="ECO:0000259" key="3">
    <source>
        <dbReference type="PROSITE" id="PS51208"/>
    </source>
</evidence>
<evidence type="ECO:0000256" key="1">
    <source>
        <dbReference type="ARBA" id="ARBA00023026"/>
    </source>
</evidence>
<comment type="caution">
    <text evidence="4">The sequence shown here is derived from an EMBL/GenBank/DDBJ whole genome shotgun (WGS) entry which is preliminary data.</text>
</comment>
<dbReference type="PROSITE" id="PS51208">
    <property type="entry name" value="AUTOTRANSPORTER"/>
    <property type="match status" value="1"/>
</dbReference>
<proteinExistence type="predicted"/>
<evidence type="ECO:0000313" key="4">
    <source>
        <dbReference type="EMBL" id="SFK34597.1"/>
    </source>
</evidence>
<dbReference type="InterPro" id="IPR036709">
    <property type="entry name" value="Autotransporte_beta_dom_sf"/>
</dbReference>
<keyword evidence="5" id="KW-1185">Reference proteome</keyword>
<keyword evidence="2" id="KW-0812">Transmembrane</keyword>
<keyword evidence="2" id="KW-1133">Transmembrane helix</keyword>
<evidence type="ECO:0000313" key="5">
    <source>
        <dbReference type="Proteomes" id="UP000198841"/>
    </source>
</evidence>
<dbReference type="InterPro" id="IPR005546">
    <property type="entry name" value="Autotransporte_beta"/>
</dbReference>
<name>A0A1I3YRN1_9GAMM</name>
<dbReference type="Pfam" id="PF13018">
    <property type="entry name" value="ESPR"/>
    <property type="match status" value="1"/>
</dbReference>
<dbReference type="Proteomes" id="UP000198841">
    <property type="component" value="Unassembled WGS sequence"/>
</dbReference>
<accession>A0A1I3YRN1</accession>
<protein>
    <submittedName>
        <fullName evidence="4">Autotransporter family porin</fullName>
    </submittedName>
</protein>
<dbReference type="InterPro" id="IPR050909">
    <property type="entry name" value="Bact_Autotransporter_VF"/>
</dbReference>
<dbReference type="PANTHER" id="PTHR12338">
    <property type="entry name" value="AUTOTRANSPORTER"/>
    <property type="match status" value="1"/>
</dbReference>
<reference evidence="4 5" key="1">
    <citation type="submission" date="2016-10" db="EMBL/GenBank/DDBJ databases">
        <authorList>
            <person name="Varghese N."/>
            <person name="Submissions S."/>
        </authorList>
    </citation>
    <scope>NUCLEOTIDE SEQUENCE [LARGE SCALE GENOMIC DNA]</scope>
    <source>
        <strain evidence="4 5">YR512</strain>
    </source>
</reference>
<dbReference type="EMBL" id="FOSD01000006">
    <property type="protein sequence ID" value="SFK34597.1"/>
    <property type="molecule type" value="Genomic_DNA"/>
</dbReference>
<keyword evidence="2" id="KW-0472">Membrane</keyword>
<feature type="domain" description="Autotransporter" evidence="3">
    <location>
        <begin position="2050"/>
        <end position="2334"/>
    </location>
</feature>